<protein>
    <submittedName>
        <fullName evidence="1">Uncharacterized protein</fullName>
    </submittedName>
</protein>
<sequence length="65" mass="7511">MYKSAVLAPCIKYPAIKAENLHFNHIFYFINCGVEPNQEKRLPHTLWSPLNQKSQLKVSGLKINK</sequence>
<accession>A0A0E9Q3M3</accession>
<proteinExistence type="predicted"/>
<evidence type="ECO:0000313" key="1">
    <source>
        <dbReference type="EMBL" id="JAH11319.1"/>
    </source>
</evidence>
<organism evidence="1">
    <name type="scientific">Anguilla anguilla</name>
    <name type="common">European freshwater eel</name>
    <name type="synonym">Muraena anguilla</name>
    <dbReference type="NCBI Taxonomy" id="7936"/>
    <lineage>
        <taxon>Eukaryota</taxon>
        <taxon>Metazoa</taxon>
        <taxon>Chordata</taxon>
        <taxon>Craniata</taxon>
        <taxon>Vertebrata</taxon>
        <taxon>Euteleostomi</taxon>
        <taxon>Actinopterygii</taxon>
        <taxon>Neopterygii</taxon>
        <taxon>Teleostei</taxon>
        <taxon>Anguilliformes</taxon>
        <taxon>Anguillidae</taxon>
        <taxon>Anguilla</taxon>
    </lineage>
</organism>
<dbReference type="AlphaFoldDB" id="A0A0E9Q3M3"/>
<reference evidence="1" key="2">
    <citation type="journal article" date="2015" name="Fish Shellfish Immunol.">
        <title>Early steps in the European eel (Anguilla anguilla)-Vibrio vulnificus interaction in the gills: Role of the RtxA13 toxin.</title>
        <authorList>
            <person name="Callol A."/>
            <person name="Pajuelo D."/>
            <person name="Ebbesson L."/>
            <person name="Teles M."/>
            <person name="MacKenzie S."/>
            <person name="Amaro C."/>
        </authorList>
    </citation>
    <scope>NUCLEOTIDE SEQUENCE</scope>
</reference>
<dbReference type="EMBL" id="GBXM01097258">
    <property type="protein sequence ID" value="JAH11319.1"/>
    <property type="molecule type" value="Transcribed_RNA"/>
</dbReference>
<name>A0A0E9Q3M3_ANGAN</name>
<reference evidence="1" key="1">
    <citation type="submission" date="2014-11" db="EMBL/GenBank/DDBJ databases">
        <authorList>
            <person name="Amaro Gonzalez C."/>
        </authorList>
    </citation>
    <scope>NUCLEOTIDE SEQUENCE</scope>
</reference>